<sequence>MNKNSNHKASSMDDRISFIKNKVDSLSQSGSTFADKLYLSSLESHLRDLNGIALKESLNHPFRDFLELRLKGTVVDLGTIPLGILSTFSKNLEGLILKASNKISSGKDQRSAPKTLKQTIDLRLANISHGSTRLGVSFNSNTADNGEMFETTTSKAVSDIFTLLESISDDDFINNISEIGYNSAISLREIINECRDNDITFDISWTGPFSNGTKQVTVNKKHIDRLHDRLNTTQVVKPRKERISGELAVLSKYGKFDVLLDDGSRIKIDFPVDKLDEIQQIHKVGSRITFDAEVTEIFNTSIHQARQNYRLISIK</sequence>
<evidence type="ECO:0000313" key="1">
    <source>
        <dbReference type="EMBL" id="EUD12468.1"/>
    </source>
</evidence>
<comment type="caution">
    <text evidence="1">The sequence shown here is derived from an EMBL/GenBank/DDBJ whole genome shotgun (WGS) entry which is preliminary data.</text>
</comment>
<dbReference type="Proteomes" id="UP000022311">
    <property type="component" value="Unassembled WGS sequence"/>
</dbReference>
<proteinExistence type="predicted"/>
<accession>A0AAV3M9E4</accession>
<gene>
    <name evidence="1" type="ORF">HMPREF1563_2575</name>
</gene>
<reference evidence="1 2" key="1">
    <citation type="submission" date="2014-01" db="EMBL/GenBank/DDBJ databases">
        <authorList>
            <person name="Durkin A.S."/>
            <person name="McCorrison J."/>
            <person name="Torralba M."/>
            <person name="Gillis M."/>
            <person name="Haft D.H."/>
            <person name="Methe B."/>
            <person name="Sutton G."/>
            <person name="Nelson K.E."/>
        </authorList>
    </citation>
    <scope>NUCLEOTIDE SEQUENCE [LARGE SCALE GENOMIC DNA]</scope>
    <source>
        <strain evidence="1 2">205/92</strain>
    </source>
</reference>
<evidence type="ECO:0000313" key="2">
    <source>
        <dbReference type="Proteomes" id="UP000022311"/>
    </source>
</evidence>
<dbReference type="RefSeq" id="WP_036960025.1">
    <property type="nucleotide sequence ID" value="NZ_JALD01000015.1"/>
</dbReference>
<organism evidence="1 2">
    <name type="scientific">Providencia alcalifaciens 205/92</name>
    <dbReference type="NCBI Taxonomy" id="1256988"/>
    <lineage>
        <taxon>Bacteria</taxon>
        <taxon>Pseudomonadati</taxon>
        <taxon>Pseudomonadota</taxon>
        <taxon>Gammaproteobacteria</taxon>
        <taxon>Enterobacterales</taxon>
        <taxon>Morganellaceae</taxon>
        <taxon>Providencia</taxon>
    </lineage>
</organism>
<name>A0AAV3M9E4_9GAMM</name>
<dbReference type="EMBL" id="JALD01000015">
    <property type="protein sequence ID" value="EUD12468.1"/>
    <property type="molecule type" value="Genomic_DNA"/>
</dbReference>
<dbReference type="AlphaFoldDB" id="A0AAV3M9E4"/>
<protein>
    <submittedName>
        <fullName evidence="1">Uncharacterized protein</fullName>
    </submittedName>
</protein>